<evidence type="ECO:0000313" key="3">
    <source>
        <dbReference type="Proteomes" id="UP000256373"/>
    </source>
</evidence>
<dbReference type="InterPro" id="IPR011335">
    <property type="entry name" value="Restrct_endonuc-II-like"/>
</dbReference>
<dbReference type="PANTHER" id="PTHR34107:SF1">
    <property type="entry name" value="SLL0198 PROTEIN"/>
    <property type="match status" value="1"/>
</dbReference>
<keyword evidence="2" id="KW-0255">Endonuclease</keyword>
<dbReference type="AlphaFoldDB" id="A0A3D8Y6M4"/>
<proteinExistence type="predicted"/>
<dbReference type="SUPFAM" id="SSF52980">
    <property type="entry name" value="Restriction endonuclease-like"/>
    <property type="match status" value="1"/>
</dbReference>
<gene>
    <name evidence="2" type="ORF">DSL64_20575</name>
</gene>
<keyword evidence="2" id="KW-0378">Hydrolase</keyword>
<dbReference type="GO" id="GO:0004519">
    <property type="term" value="F:endonuclease activity"/>
    <property type="evidence" value="ECO:0007669"/>
    <property type="project" value="UniProtKB-KW"/>
</dbReference>
<dbReference type="CDD" id="cd06260">
    <property type="entry name" value="DUF820-like"/>
    <property type="match status" value="1"/>
</dbReference>
<organism evidence="2 3">
    <name type="scientific">Dyadobacter luteus</name>
    <dbReference type="NCBI Taxonomy" id="2259619"/>
    <lineage>
        <taxon>Bacteria</taxon>
        <taxon>Pseudomonadati</taxon>
        <taxon>Bacteroidota</taxon>
        <taxon>Cytophagia</taxon>
        <taxon>Cytophagales</taxon>
        <taxon>Spirosomataceae</taxon>
        <taxon>Dyadobacter</taxon>
    </lineage>
</organism>
<dbReference type="Gene3D" id="3.90.1570.10">
    <property type="entry name" value="tt1808, chain A"/>
    <property type="match status" value="1"/>
</dbReference>
<dbReference type="InterPro" id="IPR012296">
    <property type="entry name" value="Nuclease_put_TT1808"/>
</dbReference>
<dbReference type="RefSeq" id="WP_115832820.1">
    <property type="nucleotide sequence ID" value="NZ_QNUL01000020.1"/>
</dbReference>
<accession>A0A3D8Y6M4</accession>
<dbReference type="Proteomes" id="UP000256373">
    <property type="component" value="Unassembled WGS sequence"/>
</dbReference>
<feature type="domain" description="Putative restriction endonuclease" evidence="1">
    <location>
        <begin position="17"/>
        <end position="183"/>
    </location>
</feature>
<sequence length="189" mass="21329">MELPLKINSIATFTEDMFFDLCQANSQLLLERDKEGNIIVMAPTGSDTGFYNSDINGQIWLWNRHSKAGYVFDSSAGFTLPDGSVRSPDVSWIARERWEAISETDRFKFAPICPDLVVEVVSVNDNLSDLKRKMEEYLSNGCKLGWLIDRYNKTAYIYHGNGSTETKVGKDTKLSGEDLLVGLMVDLHF</sequence>
<dbReference type="Pfam" id="PF05685">
    <property type="entry name" value="Uma2"/>
    <property type="match status" value="1"/>
</dbReference>
<dbReference type="EMBL" id="QNUL01000020">
    <property type="protein sequence ID" value="REA58486.1"/>
    <property type="molecule type" value="Genomic_DNA"/>
</dbReference>
<dbReference type="InterPro" id="IPR008538">
    <property type="entry name" value="Uma2"/>
</dbReference>
<comment type="caution">
    <text evidence="2">The sequence shown here is derived from an EMBL/GenBank/DDBJ whole genome shotgun (WGS) entry which is preliminary data.</text>
</comment>
<keyword evidence="3" id="KW-1185">Reference proteome</keyword>
<keyword evidence="2" id="KW-0540">Nuclease</keyword>
<dbReference type="OrthoDB" id="9799703at2"/>
<name>A0A3D8Y6M4_9BACT</name>
<reference evidence="2 3" key="1">
    <citation type="submission" date="2018-07" db="EMBL/GenBank/DDBJ databases">
        <title>Dyadobacter roseus sp. nov., isolated from rose rhizosphere soil.</title>
        <authorList>
            <person name="Chen L."/>
        </authorList>
    </citation>
    <scope>NUCLEOTIDE SEQUENCE [LARGE SCALE GENOMIC DNA]</scope>
    <source>
        <strain evidence="2 3">RS19</strain>
    </source>
</reference>
<dbReference type="PANTHER" id="PTHR34107">
    <property type="entry name" value="SLL0198 PROTEIN-RELATED"/>
    <property type="match status" value="1"/>
</dbReference>
<evidence type="ECO:0000259" key="1">
    <source>
        <dbReference type="Pfam" id="PF05685"/>
    </source>
</evidence>
<protein>
    <submittedName>
        <fullName evidence="2">Uma2 family endonuclease</fullName>
    </submittedName>
</protein>
<evidence type="ECO:0000313" key="2">
    <source>
        <dbReference type="EMBL" id="REA58486.1"/>
    </source>
</evidence>